<evidence type="ECO:0000256" key="1">
    <source>
        <dbReference type="ARBA" id="ARBA00022741"/>
    </source>
</evidence>
<dbReference type="PANTHER" id="PTHR42960">
    <property type="entry name" value="YCF46 PROTEIN"/>
    <property type="match status" value="1"/>
</dbReference>
<dbReference type="CDD" id="cd19507">
    <property type="entry name" value="RecA-like_Ycf46-like"/>
    <property type="match status" value="1"/>
</dbReference>
<evidence type="ECO:0000313" key="6">
    <source>
        <dbReference type="EMBL" id="KGF93025.1"/>
    </source>
</evidence>
<evidence type="ECO:0000313" key="7">
    <source>
        <dbReference type="Proteomes" id="UP000030491"/>
    </source>
</evidence>
<dbReference type="InterPro" id="IPR052381">
    <property type="entry name" value="AAA_domain_protein"/>
</dbReference>
<dbReference type="InterPro" id="IPR003959">
    <property type="entry name" value="ATPase_AAA_core"/>
</dbReference>
<dbReference type="Gene3D" id="1.10.8.60">
    <property type="match status" value="1"/>
</dbReference>
<evidence type="ECO:0000256" key="2">
    <source>
        <dbReference type="ARBA" id="ARBA00022840"/>
    </source>
</evidence>
<dbReference type="SMART" id="SM00382">
    <property type="entry name" value="AAA"/>
    <property type="match status" value="1"/>
</dbReference>
<dbReference type="RefSeq" id="WP_032512963.1">
    <property type="nucleotide sequence ID" value="NZ_JNAJ01000004.1"/>
</dbReference>
<gene>
    <name evidence="6" type="ORF">EU93_0199</name>
</gene>
<protein>
    <recommendedName>
        <fullName evidence="4">Uncharacterized AAA domain-containing protein ycf46</fullName>
    </recommendedName>
</protein>
<organism evidence="6 7">
    <name type="scientific">Prochlorococcus marinus str. MIT 9116</name>
    <dbReference type="NCBI Taxonomy" id="167544"/>
    <lineage>
        <taxon>Bacteria</taxon>
        <taxon>Bacillati</taxon>
        <taxon>Cyanobacteriota</taxon>
        <taxon>Cyanophyceae</taxon>
        <taxon>Synechococcales</taxon>
        <taxon>Prochlorococcaceae</taxon>
        <taxon>Prochlorococcus</taxon>
    </lineage>
</organism>
<comment type="similarity">
    <text evidence="3">Belongs to the AAA ATPase family. Highly divergent.</text>
</comment>
<name>A0A0A1ZUE2_PROMR</name>
<dbReference type="EMBL" id="JNAJ01000004">
    <property type="protein sequence ID" value="KGF93025.1"/>
    <property type="molecule type" value="Genomic_DNA"/>
</dbReference>
<dbReference type="Gene3D" id="3.40.50.300">
    <property type="entry name" value="P-loop containing nucleotide triphosphate hydrolases"/>
    <property type="match status" value="1"/>
</dbReference>
<dbReference type="PANTHER" id="PTHR42960:SF1">
    <property type="entry name" value="YCF46 PROTEIN"/>
    <property type="match status" value="1"/>
</dbReference>
<dbReference type="Pfam" id="PF00004">
    <property type="entry name" value="AAA"/>
    <property type="match status" value="1"/>
</dbReference>
<dbReference type="GO" id="GO:0016887">
    <property type="term" value="F:ATP hydrolysis activity"/>
    <property type="evidence" value="ECO:0007669"/>
    <property type="project" value="InterPro"/>
</dbReference>
<reference evidence="7" key="1">
    <citation type="journal article" date="2014" name="Sci. Data">
        <title>Genomes of diverse isolates of the marine cyanobacterium Prochlorococcus.</title>
        <authorList>
            <person name="Biller S."/>
            <person name="Berube P."/>
            <person name="Thompson J."/>
            <person name="Kelly L."/>
            <person name="Roggensack S."/>
            <person name="Awad L."/>
            <person name="Roache-Johnson K."/>
            <person name="Ding H."/>
            <person name="Giovannoni S.J."/>
            <person name="Moore L.R."/>
            <person name="Chisholm S.W."/>
        </authorList>
    </citation>
    <scope>NUCLEOTIDE SEQUENCE [LARGE SCALE GENOMIC DNA]</scope>
</reference>
<keyword evidence="2" id="KW-0067">ATP-binding</keyword>
<dbReference type="InterPro" id="IPR003593">
    <property type="entry name" value="AAA+_ATPase"/>
</dbReference>
<comment type="caution">
    <text evidence="6">The sequence shown here is derived from an EMBL/GenBank/DDBJ whole genome shotgun (WGS) entry which is preliminary data.</text>
</comment>
<sequence length="488" mass="54949">MNSWCKNLELLIKSRTSLIWIRTKEEERLEKLVNFSCERLHIKRFIRWDCVNGIKGLINEEGKFSNNPLGVLNWLKEQSSEVSTVLLLKDFHKFYDDPSINRTIKELSSSLKETTHNLIISSHILPSSEELDELMAIENLPLPDQKELKNLIEKIANNTNSNLDEKDLNELSLASSGLTEIKVKQVTAKALAQRGKISKEDIKDILEEKKKVIARSEILEFFEAKSGQDDIGGLNVLKGWLNQRYRAFSKEAREYGLPIPKGVLLVGAQGTGKSLTAKSISKNWSMPLLRLDVGRLFSSLVGSSEARTRETISRAEAMSPCILWIDEIDKGFGGDARSDGGTSQRVLASLLTWMAEKESAVFVIATANAIDKLPAELLRKGRFDEIFFLDLPNSEERLSILDLHLKKRRPSYSFPLSTIIDRTDGFSGAELEQAVIEGMHISFSENRELMEKDLIMAVSELVPLSRTAKEQIDLLKEWSSTGRARSAS</sequence>
<accession>A0A0A1ZUE2</accession>
<dbReference type="AlphaFoldDB" id="A0A0A1ZUE2"/>
<dbReference type="SUPFAM" id="SSF52540">
    <property type="entry name" value="P-loop containing nucleoside triphosphate hydrolases"/>
    <property type="match status" value="2"/>
</dbReference>
<keyword evidence="1" id="KW-0547">Nucleotide-binding</keyword>
<feature type="domain" description="AAA+ ATPase" evidence="5">
    <location>
        <begin position="259"/>
        <end position="393"/>
    </location>
</feature>
<dbReference type="GO" id="GO:0005524">
    <property type="term" value="F:ATP binding"/>
    <property type="evidence" value="ECO:0007669"/>
    <property type="project" value="UniProtKB-KW"/>
</dbReference>
<proteinExistence type="inferred from homology"/>
<dbReference type="Proteomes" id="UP000030491">
    <property type="component" value="Unassembled WGS sequence"/>
</dbReference>
<evidence type="ECO:0000259" key="5">
    <source>
        <dbReference type="SMART" id="SM00382"/>
    </source>
</evidence>
<evidence type="ECO:0000256" key="3">
    <source>
        <dbReference type="ARBA" id="ARBA00038088"/>
    </source>
</evidence>
<dbReference type="InterPro" id="IPR027417">
    <property type="entry name" value="P-loop_NTPase"/>
</dbReference>
<dbReference type="OrthoDB" id="9809379at2"/>
<evidence type="ECO:0000256" key="4">
    <source>
        <dbReference type="ARBA" id="ARBA00040480"/>
    </source>
</evidence>